<evidence type="ECO:0000256" key="2">
    <source>
        <dbReference type="ARBA" id="ARBA00022801"/>
    </source>
</evidence>
<protein>
    <recommendedName>
        <fullName evidence="4">Isochorismatase-like domain-containing protein</fullName>
    </recommendedName>
</protein>
<evidence type="ECO:0000313" key="5">
    <source>
        <dbReference type="EMBL" id="KAB8301669.1"/>
    </source>
</evidence>
<feature type="domain" description="Isochorismatase-like" evidence="4">
    <location>
        <begin position="168"/>
        <end position="364"/>
    </location>
</feature>
<dbReference type="SUPFAM" id="SSF52499">
    <property type="entry name" value="Isochorismatase-like hydrolases"/>
    <property type="match status" value="1"/>
</dbReference>
<sequence length="549" mass="60926">MEGSNGPSVYQQVLSSSISIHTNSATILPIAESNRILSKIKTNGDASVASDKIYDEIDELKFEIKARAVSDVIVTDTKSTKSRRSSFLSKFLNFHRNPPRSISTQNHHQTLDSAHEKDSNSSIPPKTMDITIDDDNSLLLQDNRRLSGQFCARPYHWPHDASLDKSTTALVIIDMQKDFASDKGYLAKQGIDNKPILNIVPKIRKLLDVCRANGFPIYHTREGHRPDLSTLSSRERFRSRNNESKLGIGDMGPLGRLLIRGEKGHEIIDELTPLKDEQVIDKPGRSAFQHTEFRLMLNIRGIKNLIICGVTTDVCVTSTMREANDNNFDCVLVEDACAAGVDEYHKSAVESITEEGGIFGAVTTLKDVLEKLGMIMDRRLSIDIVNSETYPPSIGGPLSDYSEDFSQNPKKADQPGSIFSSSLKNNHNVRRGHSVRLENEPVRVEDYIDDGTQPRNRRSSVSTRNPVLHLKGKSSSLKDGLGYLAKRPSTEAIGNKFGTNKLIKIVDEEKPEKPQPSPLQYMSDDDGHNGGMPCVSGDKILSPKFSKKT</sequence>
<feature type="compositionally biased region" description="Polar residues" evidence="3">
    <location>
        <begin position="417"/>
        <end position="426"/>
    </location>
</feature>
<dbReference type="GO" id="GO:0016787">
    <property type="term" value="F:hydrolase activity"/>
    <property type="evidence" value="ECO:0007669"/>
    <property type="project" value="UniProtKB-KW"/>
</dbReference>
<dbReference type="OrthoDB" id="167809at2759"/>
<proteinExistence type="inferred from homology"/>
<dbReference type="Proteomes" id="UP000326757">
    <property type="component" value="Unassembled WGS sequence"/>
</dbReference>
<feature type="compositionally biased region" description="Basic and acidic residues" evidence="3">
    <location>
        <begin position="109"/>
        <end position="119"/>
    </location>
</feature>
<evidence type="ECO:0000256" key="1">
    <source>
        <dbReference type="ARBA" id="ARBA00006336"/>
    </source>
</evidence>
<dbReference type="InterPro" id="IPR036380">
    <property type="entry name" value="Isochorismatase-like_sf"/>
</dbReference>
<feature type="compositionally biased region" description="Basic and acidic residues" evidence="3">
    <location>
        <begin position="435"/>
        <end position="446"/>
    </location>
</feature>
<comment type="similarity">
    <text evidence="1">Belongs to the isochorismatase family.</text>
</comment>
<dbReference type="CDD" id="cd00431">
    <property type="entry name" value="cysteine_hydrolases"/>
    <property type="match status" value="1"/>
</dbReference>
<dbReference type="PANTHER" id="PTHR43540">
    <property type="entry name" value="PEROXYUREIDOACRYLATE/UREIDOACRYLATE AMIDOHYDROLASE-RELATED"/>
    <property type="match status" value="1"/>
</dbReference>
<dbReference type="InterPro" id="IPR000868">
    <property type="entry name" value="Isochorismatase-like_dom"/>
</dbReference>
<keyword evidence="2" id="KW-0378">Hydrolase</keyword>
<feature type="region of interest" description="Disordered" evidence="3">
    <location>
        <begin position="98"/>
        <end position="127"/>
    </location>
</feature>
<dbReference type="EMBL" id="VIGI01000004">
    <property type="protein sequence ID" value="KAB8301669.1"/>
    <property type="molecule type" value="Genomic_DNA"/>
</dbReference>
<feature type="region of interest" description="Disordered" evidence="3">
    <location>
        <begin position="396"/>
        <end position="466"/>
    </location>
</feature>
<evidence type="ECO:0000313" key="6">
    <source>
        <dbReference type="Proteomes" id="UP000326757"/>
    </source>
</evidence>
<feature type="region of interest" description="Disordered" evidence="3">
    <location>
        <begin position="506"/>
        <end position="549"/>
    </location>
</feature>
<dbReference type="InterPro" id="IPR050272">
    <property type="entry name" value="Isochorismatase-like_hydrls"/>
</dbReference>
<evidence type="ECO:0000256" key="3">
    <source>
        <dbReference type="SAM" id="MobiDB-lite"/>
    </source>
</evidence>
<accession>A0A5N6KDU8</accession>
<dbReference type="Pfam" id="PF00857">
    <property type="entry name" value="Isochorismatase"/>
    <property type="match status" value="1"/>
</dbReference>
<comment type="caution">
    <text evidence="5">The sequence shown here is derived from an EMBL/GenBank/DDBJ whole genome shotgun (WGS) entry which is preliminary data.</text>
</comment>
<organism evidence="5 6">
    <name type="scientific">Monilinia laxa</name>
    <name type="common">Brown rot fungus</name>
    <name type="synonym">Sclerotinia laxa</name>
    <dbReference type="NCBI Taxonomy" id="61186"/>
    <lineage>
        <taxon>Eukaryota</taxon>
        <taxon>Fungi</taxon>
        <taxon>Dikarya</taxon>
        <taxon>Ascomycota</taxon>
        <taxon>Pezizomycotina</taxon>
        <taxon>Leotiomycetes</taxon>
        <taxon>Helotiales</taxon>
        <taxon>Sclerotiniaceae</taxon>
        <taxon>Monilinia</taxon>
    </lineage>
</organism>
<gene>
    <name evidence="5" type="ORF">EYC80_003504</name>
</gene>
<dbReference type="PANTHER" id="PTHR43540:SF9">
    <property type="entry name" value="FAMILY HYDROLASE, PUTATIVE (AFU_ORTHOLOGUE AFUA_2G08700)-RELATED"/>
    <property type="match status" value="1"/>
</dbReference>
<evidence type="ECO:0000259" key="4">
    <source>
        <dbReference type="Pfam" id="PF00857"/>
    </source>
</evidence>
<dbReference type="Gene3D" id="3.40.50.850">
    <property type="entry name" value="Isochorismatase-like"/>
    <property type="match status" value="1"/>
</dbReference>
<reference evidence="5 6" key="1">
    <citation type="submission" date="2019-06" db="EMBL/GenBank/DDBJ databases">
        <title>Genome Sequence of the Brown Rot Fungal Pathogen Monilinia laxa.</title>
        <authorList>
            <person name="De Miccolis Angelini R.M."/>
            <person name="Landi L."/>
            <person name="Abate D."/>
            <person name="Pollastro S."/>
            <person name="Romanazzi G."/>
            <person name="Faretra F."/>
        </authorList>
    </citation>
    <scope>NUCLEOTIDE SEQUENCE [LARGE SCALE GENOMIC DNA]</scope>
    <source>
        <strain evidence="5 6">Mlax316</strain>
    </source>
</reference>
<name>A0A5N6KDU8_MONLA</name>
<dbReference type="AlphaFoldDB" id="A0A5N6KDU8"/>
<keyword evidence="6" id="KW-1185">Reference proteome</keyword>